<accession>A0A9E2KII5</accession>
<proteinExistence type="predicted"/>
<evidence type="ECO:0000259" key="2">
    <source>
        <dbReference type="Pfam" id="PF14734"/>
    </source>
</evidence>
<evidence type="ECO:0000259" key="3">
    <source>
        <dbReference type="Pfam" id="PF14848"/>
    </source>
</evidence>
<gene>
    <name evidence="4" type="ORF">H9791_11000</name>
</gene>
<feature type="compositionally biased region" description="Gly residues" evidence="1">
    <location>
        <begin position="273"/>
        <end position="289"/>
    </location>
</feature>
<protein>
    <submittedName>
        <fullName evidence="4">DUF4469 domain-containing protein</fullName>
    </submittedName>
</protein>
<dbReference type="Proteomes" id="UP000824236">
    <property type="component" value="Unassembled WGS sequence"/>
</dbReference>
<comment type="caution">
    <text evidence="4">The sequence shown here is derived from an EMBL/GenBank/DDBJ whole genome shotgun (WGS) entry which is preliminary data.</text>
</comment>
<evidence type="ECO:0000313" key="5">
    <source>
        <dbReference type="Proteomes" id="UP000824236"/>
    </source>
</evidence>
<dbReference type="Gene3D" id="2.70.50.70">
    <property type="match status" value="1"/>
</dbReference>
<name>A0A9E2KII5_9BACE</name>
<dbReference type="InterPro" id="IPR049893">
    <property type="entry name" value="Bvu_2165-like_IHF-HU-DNA_bdg"/>
</dbReference>
<feature type="region of interest" description="Disordered" evidence="1">
    <location>
        <begin position="266"/>
        <end position="289"/>
    </location>
</feature>
<dbReference type="Pfam" id="PF14734">
    <property type="entry name" value="DUF4469"/>
    <property type="match status" value="1"/>
</dbReference>
<feature type="domain" description="DUF4469" evidence="2">
    <location>
        <begin position="161"/>
        <end position="254"/>
    </location>
</feature>
<evidence type="ECO:0000256" key="1">
    <source>
        <dbReference type="SAM" id="MobiDB-lite"/>
    </source>
</evidence>
<feature type="domain" description="Bvu-2165-like IHF-HU-like DNA-binding" evidence="3">
    <location>
        <begin position="20"/>
        <end position="133"/>
    </location>
</feature>
<dbReference type="Pfam" id="PF14848">
    <property type="entry name" value="HU-DNA_bdg"/>
    <property type="match status" value="1"/>
</dbReference>
<reference evidence="4" key="1">
    <citation type="journal article" date="2021" name="PeerJ">
        <title>Extensive microbial diversity within the chicken gut microbiome revealed by metagenomics and culture.</title>
        <authorList>
            <person name="Gilroy R."/>
            <person name="Ravi A."/>
            <person name="Getino M."/>
            <person name="Pursley I."/>
            <person name="Horton D.L."/>
            <person name="Alikhan N.F."/>
            <person name="Baker D."/>
            <person name="Gharbi K."/>
            <person name="Hall N."/>
            <person name="Watson M."/>
            <person name="Adriaenssens E.M."/>
            <person name="Foster-Nyarko E."/>
            <person name="Jarju S."/>
            <person name="Secka A."/>
            <person name="Antonio M."/>
            <person name="Oren A."/>
            <person name="Chaudhuri R.R."/>
            <person name="La Ragione R."/>
            <person name="Hildebrand F."/>
            <person name="Pallen M.J."/>
        </authorList>
    </citation>
    <scope>NUCLEOTIDE SEQUENCE</scope>
    <source>
        <strain evidence="4">B3-3758</strain>
    </source>
</reference>
<sequence length="289" mass="31104">MAAKEPTQKAKLQLKALELALTTDVKDDYYLQPKLQKCLNMDDLAAEVAALSTRQEDPEDIARTGRDLMRRMMWYLSAGYSISTPLGYFRPTAQGVFMESELNEAIDRDRLTLGVQYSMSEDMRQALDDADIDVEIQKAVSGPQLYAVVSAHDAEHPDAVTRGEGVPVSGGQVCIIKAKNAKVGGEGEDIGVTITRVDGDTHTTYFFPPAQLYPNTLTRIGFVMPADAPKGSVWSVKLCTQIGSGSTLLKNPRTVEMASNFVVGEVTEPTPGESGGGGESDTGSDGSFG</sequence>
<reference evidence="4" key="2">
    <citation type="submission" date="2021-04" db="EMBL/GenBank/DDBJ databases">
        <authorList>
            <person name="Gilroy R."/>
        </authorList>
    </citation>
    <scope>NUCLEOTIDE SEQUENCE</scope>
    <source>
        <strain evidence="4">B3-3758</strain>
    </source>
</reference>
<dbReference type="InterPro" id="IPR027824">
    <property type="entry name" value="DUF4469"/>
</dbReference>
<dbReference type="AlphaFoldDB" id="A0A9E2KII5"/>
<evidence type="ECO:0000313" key="4">
    <source>
        <dbReference type="EMBL" id="MBU3815000.1"/>
    </source>
</evidence>
<dbReference type="EMBL" id="JAHLFO010000151">
    <property type="protein sequence ID" value="MBU3815000.1"/>
    <property type="molecule type" value="Genomic_DNA"/>
</dbReference>
<organism evidence="4 5">
    <name type="scientific">Candidatus Bacteroides intestinipullorum</name>
    <dbReference type="NCBI Taxonomy" id="2838471"/>
    <lineage>
        <taxon>Bacteria</taxon>
        <taxon>Pseudomonadati</taxon>
        <taxon>Bacteroidota</taxon>
        <taxon>Bacteroidia</taxon>
        <taxon>Bacteroidales</taxon>
        <taxon>Bacteroidaceae</taxon>
        <taxon>Bacteroides</taxon>
    </lineage>
</organism>